<evidence type="ECO:0000313" key="2">
    <source>
        <dbReference type="Proteomes" id="UP000267289"/>
    </source>
</evidence>
<evidence type="ECO:0000313" key="1">
    <source>
        <dbReference type="EMBL" id="VBA42570.1"/>
    </source>
</evidence>
<dbReference type="AlphaFoldDB" id="A0A498QG47"/>
<dbReference type="EMBL" id="UPHQ01000221">
    <property type="protein sequence ID" value="VBA42570.1"/>
    <property type="molecule type" value="Genomic_DNA"/>
</dbReference>
<protein>
    <submittedName>
        <fullName evidence="1">Uncharacterized protein</fullName>
    </submittedName>
</protein>
<reference evidence="1 2" key="1">
    <citation type="submission" date="2018-09" db="EMBL/GenBank/DDBJ databases">
        <authorList>
            <person name="Tagini F."/>
        </authorList>
    </citation>
    <scope>NUCLEOTIDE SEQUENCE [LARGE SCALE GENOMIC DNA]</scope>
    <source>
        <strain evidence="1 2">MK13</strain>
    </source>
</reference>
<keyword evidence="2" id="KW-1185">Reference proteome</keyword>
<sequence>MIYQIFDVRVGVVVRVNSYRAYRASARRLPVGATWSLTKRYRSIRRLVNGANVKVHRP</sequence>
<gene>
    <name evidence="1" type="ORF">LAUMK13_04095</name>
</gene>
<name>A0A498QG47_9MYCO</name>
<dbReference type="Proteomes" id="UP000267289">
    <property type="component" value="Unassembled WGS sequence"/>
</dbReference>
<proteinExistence type="predicted"/>
<organism evidence="1 2">
    <name type="scientific">Mycobacterium innocens</name>
    <dbReference type="NCBI Taxonomy" id="2341083"/>
    <lineage>
        <taxon>Bacteria</taxon>
        <taxon>Bacillati</taxon>
        <taxon>Actinomycetota</taxon>
        <taxon>Actinomycetes</taxon>
        <taxon>Mycobacteriales</taxon>
        <taxon>Mycobacteriaceae</taxon>
        <taxon>Mycobacterium</taxon>
    </lineage>
</organism>
<accession>A0A498QG47</accession>